<dbReference type="InterPro" id="IPR006059">
    <property type="entry name" value="SBP"/>
</dbReference>
<evidence type="ECO:0000256" key="3">
    <source>
        <dbReference type="ARBA" id="ARBA00022597"/>
    </source>
</evidence>
<dbReference type="PROSITE" id="PS51257">
    <property type="entry name" value="PROKAR_LIPOPROTEIN"/>
    <property type="match status" value="1"/>
</dbReference>
<reference evidence="7 8" key="1">
    <citation type="submission" date="2019-11" db="EMBL/GenBank/DDBJ databases">
        <authorList>
            <person name="Criscuolo A."/>
        </authorList>
    </citation>
    <scope>NUCLEOTIDE SEQUENCE [LARGE SCALE GENOMIC DNA]</scope>
    <source>
        <strain evidence="7">CIP111667</strain>
    </source>
</reference>
<keyword evidence="8" id="KW-1185">Reference proteome</keyword>
<accession>A0A7M4DQF8</accession>
<dbReference type="PANTHER" id="PTHR30061:SF50">
    <property type="entry name" value="MALTOSE_MALTODEXTRIN-BINDING PERIPLASMIC PROTEIN"/>
    <property type="match status" value="1"/>
</dbReference>
<evidence type="ECO:0000256" key="4">
    <source>
        <dbReference type="ARBA" id="ARBA00022729"/>
    </source>
</evidence>
<comment type="caution">
    <text evidence="7">The sequence shown here is derived from an EMBL/GenBank/DDBJ whole genome shotgun (WGS) entry which is preliminary data.</text>
</comment>
<dbReference type="RefSeq" id="WP_156743013.1">
    <property type="nucleotide sequence ID" value="NZ_CACRYJ010000062.1"/>
</dbReference>
<evidence type="ECO:0000256" key="2">
    <source>
        <dbReference type="ARBA" id="ARBA00022448"/>
    </source>
</evidence>
<dbReference type="GO" id="GO:0042956">
    <property type="term" value="P:maltodextrin transmembrane transport"/>
    <property type="evidence" value="ECO:0007669"/>
    <property type="project" value="TreeGrafter"/>
</dbReference>
<dbReference type="SUPFAM" id="SSF53850">
    <property type="entry name" value="Periplasmic binding protein-like II"/>
    <property type="match status" value="1"/>
</dbReference>
<evidence type="ECO:0000256" key="6">
    <source>
        <dbReference type="SAM" id="SignalP"/>
    </source>
</evidence>
<protein>
    <submittedName>
        <fullName evidence="7">Cyclodextrin-binding protein</fullName>
    </submittedName>
</protein>
<dbReference type="GO" id="GO:1901982">
    <property type="term" value="F:maltose binding"/>
    <property type="evidence" value="ECO:0007669"/>
    <property type="project" value="TreeGrafter"/>
</dbReference>
<sequence>MRRSIVITAAVGLTMALAACGGGTGSGEDETTAGAEETTEDGGSAGTLTIWADEFRAAALTDIVAQFEEDKGVTVEIVEKNFDDIKDEFIAQAPTGEGPDIIVGAHDWSGELVTNGLVSPVELGDAAADFSEVAVNAFTYEGSVYGVPYGIENIALVRNNALASDTPATFDELIAQGEASGAEYPVLIQMGEEGDAFHMYPLQTSFGAPVFATDDTGSYIPELALGGDAGTAFADYLASIGQAGSGVLDTAITADIAREAFANGESPYILTGPWNIAPFTDAGIDVTVLPIPSAGGEPAAPFVGVQGFYVNSYSENAILANEFLINYAATEDVQVAMYETGGRIPALTAAAEAVSDDPIAAGFVAAGEIGVPMPSLPQMNSVWAFWGVTEANLVSGVATDPAAAWATMVENIQGAIDAA</sequence>
<dbReference type="GO" id="GO:0015768">
    <property type="term" value="P:maltose transport"/>
    <property type="evidence" value="ECO:0007669"/>
    <property type="project" value="TreeGrafter"/>
</dbReference>
<gene>
    <name evidence="7" type="primary">cycB_3</name>
    <name evidence="7" type="ORF">HALOF300_04396</name>
</gene>
<keyword evidence="3" id="KW-0762">Sugar transport</keyword>
<evidence type="ECO:0000313" key="8">
    <source>
        <dbReference type="Proteomes" id="UP000419743"/>
    </source>
</evidence>
<dbReference type="Pfam" id="PF13416">
    <property type="entry name" value="SBP_bac_8"/>
    <property type="match status" value="1"/>
</dbReference>
<dbReference type="AlphaFoldDB" id="A0A7M4DQF8"/>
<dbReference type="EMBL" id="CACRYJ010000062">
    <property type="protein sequence ID" value="VZO39702.1"/>
    <property type="molecule type" value="Genomic_DNA"/>
</dbReference>
<dbReference type="GO" id="GO:0015144">
    <property type="term" value="F:carbohydrate transmembrane transporter activity"/>
    <property type="evidence" value="ECO:0007669"/>
    <property type="project" value="InterPro"/>
</dbReference>
<dbReference type="GO" id="GO:0055052">
    <property type="term" value="C:ATP-binding cassette (ABC) transporter complex, substrate-binding subunit-containing"/>
    <property type="evidence" value="ECO:0007669"/>
    <property type="project" value="TreeGrafter"/>
</dbReference>
<proteinExistence type="inferred from homology"/>
<organism evidence="7 8">
    <name type="scientific">Occultella aeris</name>
    <dbReference type="NCBI Taxonomy" id="2761496"/>
    <lineage>
        <taxon>Bacteria</taxon>
        <taxon>Bacillati</taxon>
        <taxon>Actinomycetota</taxon>
        <taxon>Actinomycetes</taxon>
        <taxon>Micrococcales</taxon>
        <taxon>Ruaniaceae</taxon>
        <taxon>Occultella</taxon>
    </lineage>
</organism>
<feature type="chain" id="PRO_5029639371" evidence="6">
    <location>
        <begin position="19"/>
        <end position="419"/>
    </location>
</feature>
<dbReference type="Gene3D" id="3.40.190.10">
    <property type="entry name" value="Periplasmic binding protein-like II"/>
    <property type="match status" value="2"/>
</dbReference>
<comment type="similarity">
    <text evidence="1">Belongs to the bacterial solute-binding protein 1 family.</text>
</comment>
<feature type="signal peptide" evidence="6">
    <location>
        <begin position="1"/>
        <end position="18"/>
    </location>
</feature>
<dbReference type="PANTHER" id="PTHR30061">
    <property type="entry name" value="MALTOSE-BINDING PERIPLASMIC PROTEIN"/>
    <property type="match status" value="1"/>
</dbReference>
<keyword evidence="2" id="KW-0813">Transport</keyword>
<dbReference type="Proteomes" id="UP000419743">
    <property type="component" value="Unassembled WGS sequence"/>
</dbReference>
<evidence type="ECO:0000256" key="1">
    <source>
        <dbReference type="ARBA" id="ARBA00008520"/>
    </source>
</evidence>
<feature type="region of interest" description="Disordered" evidence="5">
    <location>
        <begin position="22"/>
        <end position="44"/>
    </location>
</feature>
<evidence type="ECO:0000256" key="5">
    <source>
        <dbReference type="SAM" id="MobiDB-lite"/>
    </source>
</evidence>
<dbReference type="InterPro" id="IPR006060">
    <property type="entry name" value="Maltose/Cyclodextrin-bd"/>
</dbReference>
<dbReference type="CDD" id="cd13586">
    <property type="entry name" value="PBP2_Maltose_binding_like"/>
    <property type="match status" value="1"/>
</dbReference>
<dbReference type="PRINTS" id="PR00181">
    <property type="entry name" value="MALTOSEBP"/>
</dbReference>
<keyword evidence="4 6" id="KW-0732">Signal</keyword>
<name>A0A7M4DQF8_9MICO</name>
<evidence type="ECO:0000313" key="7">
    <source>
        <dbReference type="EMBL" id="VZO39702.1"/>
    </source>
</evidence>